<reference evidence="1 2" key="1">
    <citation type="submission" date="2012-06" db="EMBL/GenBank/DDBJ databases">
        <title>Finished chromosome of genome of Cylindrospermum stagnale PCC 7417.</title>
        <authorList>
            <consortium name="US DOE Joint Genome Institute"/>
            <person name="Gugger M."/>
            <person name="Coursin T."/>
            <person name="Rippka R."/>
            <person name="Tandeau De Marsac N."/>
            <person name="Huntemann M."/>
            <person name="Wei C.-L."/>
            <person name="Han J."/>
            <person name="Detter J.C."/>
            <person name="Han C."/>
            <person name="Tapia R."/>
            <person name="Chen A."/>
            <person name="Kyrpides N."/>
            <person name="Mavromatis K."/>
            <person name="Markowitz V."/>
            <person name="Szeto E."/>
            <person name="Ivanova N."/>
            <person name="Pagani I."/>
            <person name="Pati A."/>
            <person name="Goodwin L."/>
            <person name="Nordberg H.P."/>
            <person name="Cantor M.N."/>
            <person name="Hua S.X."/>
            <person name="Woyke T."/>
            <person name="Kerfeld C.A."/>
        </authorList>
    </citation>
    <scope>NUCLEOTIDE SEQUENCE [LARGE SCALE GENOMIC DNA]</scope>
    <source>
        <strain evidence="1 2">PCC 7417</strain>
    </source>
</reference>
<keyword evidence="2" id="KW-1185">Reference proteome</keyword>
<proteinExistence type="predicted"/>
<name>K9X6U3_9NOST</name>
<evidence type="ECO:0000313" key="2">
    <source>
        <dbReference type="Proteomes" id="UP000010475"/>
    </source>
</evidence>
<sequence length="80" mass="8991">MVSITISDLYPTKDEQLLDELSHDEMKTVAGGTRRRRRRGSNSVDTEDVATVIQSLDDQIQQMTINLNETSAKLRSQLGI</sequence>
<dbReference type="KEGG" id="csg:Cylst_5337"/>
<dbReference type="Proteomes" id="UP000010475">
    <property type="component" value="Chromosome"/>
</dbReference>
<organism evidence="1 2">
    <name type="scientific">Cylindrospermum stagnale PCC 7417</name>
    <dbReference type="NCBI Taxonomy" id="56107"/>
    <lineage>
        <taxon>Bacteria</taxon>
        <taxon>Bacillati</taxon>
        <taxon>Cyanobacteriota</taxon>
        <taxon>Cyanophyceae</taxon>
        <taxon>Nostocales</taxon>
        <taxon>Nostocaceae</taxon>
        <taxon>Cylindrospermum</taxon>
    </lineage>
</organism>
<dbReference type="RefSeq" id="WP_015210597.1">
    <property type="nucleotide sequence ID" value="NC_019757.1"/>
</dbReference>
<accession>K9X6U3</accession>
<dbReference type="OrthoDB" id="490799at2"/>
<gene>
    <name evidence="1" type="ORF">Cylst_5337</name>
</gene>
<dbReference type="AlphaFoldDB" id="K9X6U3"/>
<evidence type="ECO:0000313" key="1">
    <source>
        <dbReference type="EMBL" id="AFZ27362.1"/>
    </source>
</evidence>
<protein>
    <submittedName>
        <fullName evidence="1">Uncharacterized protein</fullName>
    </submittedName>
</protein>
<dbReference type="EMBL" id="CP003642">
    <property type="protein sequence ID" value="AFZ27362.1"/>
    <property type="molecule type" value="Genomic_DNA"/>
</dbReference>
<dbReference type="HOGENOM" id="CLU_2583883_0_0_3"/>